<reference evidence="2 3" key="1">
    <citation type="submission" date="2015-04" db="EMBL/GenBank/DDBJ databases">
        <title>Complete genome sequence of Schizopora paradoxa KUC8140, a cosmopolitan wood degrader in East Asia.</title>
        <authorList>
            <consortium name="DOE Joint Genome Institute"/>
            <person name="Min B."/>
            <person name="Park H."/>
            <person name="Jang Y."/>
            <person name="Kim J.-J."/>
            <person name="Kim K.H."/>
            <person name="Pangilinan J."/>
            <person name="Lipzen A."/>
            <person name="Riley R."/>
            <person name="Grigoriev I.V."/>
            <person name="Spatafora J.W."/>
            <person name="Choi I.-G."/>
        </authorList>
    </citation>
    <scope>NUCLEOTIDE SEQUENCE [LARGE SCALE GENOMIC DNA]</scope>
    <source>
        <strain evidence="2 3">KUC8140</strain>
    </source>
</reference>
<evidence type="ECO:0000313" key="3">
    <source>
        <dbReference type="Proteomes" id="UP000053477"/>
    </source>
</evidence>
<evidence type="ECO:0000256" key="1">
    <source>
        <dbReference type="SAM" id="MobiDB-lite"/>
    </source>
</evidence>
<dbReference type="Proteomes" id="UP000053477">
    <property type="component" value="Unassembled WGS sequence"/>
</dbReference>
<proteinExistence type="predicted"/>
<name>A0A0H2REG9_9AGAM</name>
<dbReference type="InParanoid" id="A0A0H2REG9"/>
<sequence>MDDDLLLRENVAEISTVYTVDRRCWKIQSLEDERIEDLTANDSERRGARARTALSPQTLIRRLDWGAKVHRMKHRIHTSQTRNGSLIDRRTIGWAFDRFEQAAGRDVGRMVGRMGSLRMRMRAMAMVDGLEEVGWMAGQEALYAHLSFWDRPDRLFLSSRLTKRRSFAIRLTSSPSKTLESDNTFLSSLNCGRSGGHAHGDGIWKGGDKRRDPFWRSGDMKFFVHLRHPAAFLIPTSLVWIHLSTSPPRRRLAKSAAGLPVWIWPAPRVDYYSRSPALPQHEGPTLRSLSSPHSVVTLKSTSTRPYSGSQAKAPSHRSLQLRHLSRLGHGSRSVMRGIRRDWWARSFYDGKRRVVDGSRKGVGLGGGCTDGWMDGWMDE</sequence>
<keyword evidence="3" id="KW-1185">Reference proteome</keyword>
<evidence type="ECO:0000313" key="2">
    <source>
        <dbReference type="EMBL" id="KLO10255.1"/>
    </source>
</evidence>
<gene>
    <name evidence="2" type="ORF">SCHPADRAFT_892466</name>
</gene>
<organism evidence="2 3">
    <name type="scientific">Schizopora paradoxa</name>
    <dbReference type="NCBI Taxonomy" id="27342"/>
    <lineage>
        <taxon>Eukaryota</taxon>
        <taxon>Fungi</taxon>
        <taxon>Dikarya</taxon>
        <taxon>Basidiomycota</taxon>
        <taxon>Agaricomycotina</taxon>
        <taxon>Agaricomycetes</taxon>
        <taxon>Hymenochaetales</taxon>
        <taxon>Schizoporaceae</taxon>
        <taxon>Schizopora</taxon>
    </lineage>
</organism>
<feature type="compositionally biased region" description="Polar residues" evidence="1">
    <location>
        <begin position="287"/>
        <end position="312"/>
    </location>
</feature>
<accession>A0A0H2REG9</accession>
<protein>
    <submittedName>
        <fullName evidence="2">Uncharacterized protein</fullName>
    </submittedName>
</protein>
<dbReference type="AlphaFoldDB" id="A0A0H2REG9"/>
<dbReference type="EMBL" id="KQ086031">
    <property type="protein sequence ID" value="KLO10255.1"/>
    <property type="molecule type" value="Genomic_DNA"/>
</dbReference>
<feature type="region of interest" description="Disordered" evidence="1">
    <location>
        <begin position="282"/>
        <end position="319"/>
    </location>
</feature>